<dbReference type="PANTHER" id="PTHR13620:SF105">
    <property type="entry name" value="OS01G0737700 PROTEIN"/>
    <property type="match status" value="1"/>
</dbReference>
<dbReference type="GO" id="GO:0003676">
    <property type="term" value="F:nucleic acid binding"/>
    <property type="evidence" value="ECO:0007669"/>
    <property type="project" value="InterPro"/>
</dbReference>
<comment type="caution">
    <text evidence="4">The sequence shown here is derived from an EMBL/GenBank/DDBJ whole genome shotgun (WGS) entry which is preliminary data.</text>
</comment>
<dbReference type="GO" id="GO:0006139">
    <property type="term" value="P:nucleobase-containing compound metabolic process"/>
    <property type="evidence" value="ECO:0007669"/>
    <property type="project" value="InterPro"/>
</dbReference>
<dbReference type="InterPro" id="IPR012337">
    <property type="entry name" value="RNaseH-like_sf"/>
</dbReference>
<sequence>MATKISHTYDDHFVVWFEADAIRTTLSDSGDVVDSWLDKIYRIHLRRLNRLVVGLDVEWHPCTYRGDVQPVAVLQICVGHRCLIFQILHADYIPESLFGFLADDRFTFVGVGVHDDAAKLRLDHGLEVGRAVDLRSLAANTLKQPALGTAGLQALVSEVMGVKMEKPQHVRRSAWDARNLSSDQLMYACADAFASFEFCNKFVMHSRMRFELPYFLQHKLEAIPCCAHV</sequence>
<evidence type="ECO:0000313" key="5">
    <source>
        <dbReference type="Proteomes" id="UP000604825"/>
    </source>
</evidence>
<dbReference type="GO" id="GO:0005737">
    <property type="term" value="C:cytoplasm"/>
    <property type="evidence" value="ECO:0007669"/>
    <property type="project" value="TreeGrafter"/>
</dbReference>
<keyword evidence="5" id="KW-1185">Reference proteome</keyword>
<dbReference type="InterPro" id="IPR051132">
    <property type="entry name" value="3-5_Exonuclease_domain"/>
</dbReference>
<dbReference type="InterPro" id="IPR036397">
    <property type="entry name" value="RNaseH_sf"/>
</dbReference>
<dbReference type="Proteomes" id="UP000604825">
    <property type="component" value="Unassembled WGS sequence"/>
</dbReference>
<dbReference type="SUPFAM" id="SSF53098">
    <property type="entry name" value="Ribonuclease H-like"/>
    <property type="match status" value="1"/>
</dbReference>
<name>A0A811QX23_9POAL</name>
<dbReference type="FunFam" id="3.30.420.10:FF:000054">
    <property type="entry name" value="Werner Syndrome-like exonuclease"/>
    <property type="match status" value="1"/>
</dbReference>
<dbReference type="CDD" id="cd06141">
    <property type="entry name" value="WRN_exo"/>
    <property type="match status" value="1"/>
</dbReference>
<keyword evidence="1" id="KW-0540">Nuclease</keyword>
<dbReference type="OrthoDB" id="1920326at2759"/>
<accession>A0A811QX23</accession>
<dbReference type="EMBL" id="CAJGYO010000011">
    <property type="protein sequence ID" value="CAD6260959.1"/>
    <property type="molecule type" value="Genomic_DNA"/>
</dbReference>
<protein>
    <recommendedName>
        <fullName evidence="3">3'-5' exonuclease domain-containing protein</fullName>
    </recommendedName>
</protein>
<keyword evidence="2" id="KW-0378">Hydrolase</keyword>
<evidence type="ECO:0000313" key="4">
    <source>
        <dbReference type="EMBL" id="CAD6260959.1"/>
    </source>
</evidence>
<dbReference type="InterPro" id="IPR002562">
    <property type="entry name" value="3'-5'_exonuclease_dom"/>
</dbReference>
<evidence type="ECO:0000256" key="2">
    <source>
        <dbReference type="ARBA" id="ARBA00022801"/>
    </source>
</evidence>
<feature type="domain" description="3'-5' exonuclease" evidence="3">
    <location>
        <begin position="23"/>
        <end position="207"/>
    </location>
</feature>
<dbReference type="GO" id="GO:0008408">
    <property type="term" value="F:3'-5' exonuclease activity"/>
    <property type="evidence" value="ECO:0007669"/>
    <property type="project" value="InterPro"/>
</dbReference>
<dbReference type="AlphaFoldDB" id="A0A811QX23"/>
<dbReference type="GO" id="GO:0005634">
    <property type="term" value="C:nucleus"/>
    <property type="evidence" value="ECO:0007669"/>
    <property type="project" value="TreeGrafter"/>
</dbReference>
<dbReference type="PANTHER" id="PTHR13620">
    <property type="entry name" value="3-5 EXONUCLEASE"/>
    <property type="match status" value="1"/>
</dbReference>
<dbReference type="SMART" id="SM00474">
    <property type="entry name" value="35EXOc"/>
    <property type="match status" value="1"/>
</dbReference>
<dbReference type="Pfam" id="PF01612">
    <property type="entry name" value="DNA_pol_A_exo1"/>
    <property type="match status" value="1"/>
</dbReference>
<gene>
    <name evidence="4" type="ORF">NCGR_LOCUS44382</name>
</gene>
<proteinExistence type="predicted"/>
<evidence type="ECO:0000256" key="1">
    <source>
        <dbReference type="ARBA" id="ARBA00022722"/>
    </source>
</evidence>
<evidence type="ECO:0000259" key="3">
    <source>
        <dbReference type="SMART" id="SM00474"/>
    </source>
</evidence>
<dbReference type="Gene3D" id="3.30.420.10">
    <property type="entry name" value="Ribonuclease H-like superfamily/Ribonuclease H"/>
    <property type="match status" value="1"/>
</dbReference>
<reference evidence="4" key="1">
    <citation type="submission" date="2020-10" db="EMBL/GenBank/DDBJ databases">
        <authorList>
            <person name="Han B."/>
            <person name="Lu T."/>
            <person name="Zhao Q."/>
            <person name="Huang X."/>
            <person name="Zhao Y."/>
        </authorList>
    </citation>
    <scope>NUCLEOTIDE SEQUENCE</scope>
</reference>
<organism evidence="4 5">
    <name type="scientific">Miscanthus lutarioriparius</name>
    <dbReference type="NCBI Taxonomy" id="422564"/>
    <lineage>
        <taxon>Eukaryota</taxon>
        <taxon>Viridiplantae</taxon>
        <taxon>Streptophyta</taxon>
        <taxon>Embryophyta</taxon>
        <taxon>Tracheophyta</taxon>
        <taxon>Spermatophyta</taxon>
        <taxon>Magnoliopsida</taxon>
        <taxon>Liliopsida</taxon>
        <taxon>Poales</taxon>
        <taxon>Poaceae</taxon>
        <taxon>PACMAD clade</taxon>
        <taxon>Panicoideae</taxon>
        <taxon>Andropogonodae</taxon>
        <taxon>Andropogoneae</taxon>
        <taxon>Saccharinae</taxon>
        <taxon>Miscanthus</taxon>
    </lineage>
</organism>